<evidence type="ECO:0000313" key="4">
    <source>
        <dbReference type="Proteomes" id="UP000297245"/>
    </source>
</evidence>
<proteinExistence type="predicted"/>
<reference evidence="3 4" key="1">
    <citation type="journal article" date="2019" name="Nat. Ecol. Evol.">
        <title>Megaphylogeny resolves global patterns of mushroom evolution.</title>
        <authorList>
            <person name="Varga T."/>
            <person name="Krizsan K."/>
            <person name="Foldi C."/>
            <person name="Dima B."/>
            <person name="Sanchez-Garcia M."/>
            <person name="Sanchez-Ramirez S."/>
            <person name="Szollosi G.J."/>
            <person name="Szarkandi J.G."/>
            <person name="Papp V."/>
            <person name="Albert L."/>
            <person name="Andreopoulos W."/>
            <person name="Angelini C."/>
            <person name="Antonin V."/>
            <person name="Barry K.W."/>
            <person name="Bougher N.L."/>
            <person name="Buchanan P."/>
            <person name="Buyck B."/>
            <person name="Bense V."/>
            <person name="Catcheside P."/>
            <person name="Chovatia M."/>
            <person name="Cooper J."/>
            <person name="Damon W."/>
            <person name="Desjardin D."/>
            <person name="Finy P."/>
            <person name="Geml J."/>
            <person name="Haridas S."/>
            <person name="Hughes K."/>
            <person name="Justo A."/>
            <person name="Karasinski D."/>
            <person name="Kautmanova I."/>
            <person name="Kiss B."/>
            <person name="Kocsube S."/>
            <person name="Kotiranta H."/>
            <person name="LaButti K.M."/>
            <person name="Lechner B.E."/>
            <person name="Liimatainen K."/>
            <person name="Lipzen A."/>
            <person name="Lukacs Z."/>
            <person name="Mihaltcheva S."/>
            <person name="Morgado L.N."/>
            <person name="Niskanen T."/>
            <person name="Noordeloos M.E."/>
            <person name="Ohm R.A."/>
            <person name="Ortiz-Santana B."/>
            <person name="Ovrebo C."/>
            <person name="Racz N."/>
            <person name="Riley R."/>
            <person name="Savchenko A."/>
            <person name="Shiryaev A."/>
            <person name="Soop K."/>
            <person name="Spirin V."/>
            <person name="Szebenyi C."/>
            <person name="Tomsovsky M."/>
            <person name="Tulloss R.E."/>
            <person name="Uehling J."/>
            <person name="Grigoriev I.V."/>
            <person name="Vagvolgyi C."/>
            <person name="Papp T."/>
            <person name="Martin F.M."/>
            <person name="Miettinen O."/>
            <person name="Hibbett D.S."/>
            <person name="Nagy L.G."/>
        </authorList>
    </citation>
    <scope>NUCLEOTIDE SEQUENCE [LARGE SCALE GENOMIC DNA]</scope>
    <source>
        <strain evidence="3 4">CBS 962.96</strain>
    </source>
</reference>
<keyword evidence="2" id="KW-1133">Transmembrane helix</keyword>
<feature type="region of interest" description="Disordered" evidence="1">
    <location>
        <begin position="254"/>
        <end position="298"/>
    </location>
</feature>
<dbReference type="AlphaFoldDB" id="A0A4S8M5P6"/>
<sequence length="359" mass="38726">MIFTGSSISLFGYALGEVSTKNFTVDQSLVQPNNLSQSPVGHPDVLTGGQFPSSPFQGRISGVQQMGIDYALVTATNTSNLEDKTIFVDDDDAEIAWSGWTRQADRSYGIMGDALPHGNSVHQSNTQGDSFVFKFAESSLLTQVRSPGESILVGGFTPENNRSLIFLGFPRTQSRWNAGGALTMEFDVDGNSTLNSYFTQANENSLHFIYFSDPDLSTGNHTLTVTIHSVSGDIFAFIDYITYKPIFSTLADKPDFSDSDPTTGSMTDPNPTTGPSPDPDSTTSSDPNTDNMGPSQSHDSAAAIVGAAIGSLLLITILVASLWFLKRRRKKQQQLLGVVEPFTMPVSEANLHPASDSKR</sequence>
<accession>A0A4S8M5P6</accession>
<organism evidence="3 4">
    <name type="scientific">Dendrothele bispora (strain CBS 962.96)</name>
    <dbReference type="NCBI Taxonomy" id="1314807"/>
    <lineage>
        <taxon>Eukaryota</taxon>
        <taxon>Fungi</taxon>
        <taxon>Dikarya</taxon>
        <taxon>Basidiomycota</taxon>
        <taxon>Agaricomycotina</taxon>
        <taxon>Agaricomycetes</taxon>
        <taxon>Agaricomycetidae</taxon>
        <taxon>Agaricales</taxon>
        <taxon>Agaricales incertae sedis</taxon>
        <taxon>Dendrothele</taxon>
    </lineage>
</organism>
<dbReference type="EMBL" id="ML179152">
    <property type="protein sequence ID" value="THU97572.1"/>
    <property type="molecule type" value="Genomic_DNA"/>
</dbReference>
<gene>
    <name evidence="3" type="ORF">K435DRAFT_857443</name>
</gene>
<feature type="compositionally biased region" description="Low complexity" evidence="1">
    <location>
        <begin position="279"/>
        <end position="291"/>
    </location>
</feature>
<keyword evidence="2" id="KW-0472">Membrane</keyword>
<evidence type="ECO:0000313" key="3">
    <source>
        <dbReference type="EMBL" id="THU97572.1"/>
    </source>
</evidence>
<keyword evidence="4" id="KW-1185">Reference proteome</keyword>
<feature type="transmembrane region" description="Helical" evidence="2">
    <location>
        <begin position="301"/>
        <end position="325"/>
    </location>
</feature>
<dbReference type="Proteomes" id="UP000297245">
    <property type="component" value="Unassembled WGS sequence"/>
</dbReference>
<name>A0A4S8M5P6_DENBC</name>
<dbReference type="OrthoDB" id="2756615at2759"/>
<keyword evidence="2" id="KW-0812">Transmembrane</keyword>
<evidence type="ECO:0000256" key="2">
    <source>
        <dbReference type="SAM" id="Phobius"/>
    </source>
</evidence>
<protein>
    <submittedName>
        <fullName evidence="3">Uncharacterized protein</fullName>
    </submittedName>
</protein>
<evidence type="ECO:0000256" key="1">
    <source>
        <dbReference type="SAM" id="MobiDB-lite"/>
    </source>
</evidence>